<accession>A0A517QK84</accession>
<dbReference type="Proteomes" id="UP000315724">
    <property type="component" value="Chromosome"/>
</dbReference>
<dbReference type="InterPro" id="IPR010982">
    <property type="entry name" value="Lambda_DNA-bd_dom_sf"/>
</dbReference>
<dbReference type="PANTHER" id="PTHR43236">
    <property type="entry name" value="ANTITOXIN HIGA1"/>
    <property type="match status" value="1"/>
</dbReference>
<dbReference type="SUPFAM" id="SSF47413">
    <property type="entry name" value="lambda repressor-like DNA-binding domains"/>
    <property type="match status" value="1"/>
</dbReference>
<dbReference type="Gene3D" id="1.10.10.2910">
    <property type="match status" value="1"/>
</dbReference>
<dbReference type="KEGG" id="tpol:Mal48_12430"/>
<dbReference type="OrthoDB" id="9816277at2"/>
<dbReference type="EMBL" id="CP036267">
    <property type="protein sequence ID" value="QDT32004.1"/>
    <property type="molecule type" value="Genomic_DNA"/>
</dbReference>
<feature type="domain" description="HTH cro/C1-type" evidence="2">
    <location>
        <begin position="48"/>
        <end position="103"/>
    </location>
</feature>
<dbReference type="GO" id="GO:0003677">
    <property type="term" value="F:DNA binding"/>
    <property type="evidence" value="ECO:0007669"/>
    <property type="project" value="InterPro"/>
</dbReference>
<dbReference type="AlphaFoldDB" id="A0A517QK84"/>
<keyword evidence="4" id="KW-1185">Reference proteome</keyword>
<evidence type="ECO:0000313" key="3">
    <source>
        <dbReference type="EMBL" id="QDT32004.1"/>
    </source>
</evidence>
<protein>
    <submittedName>
        <fullName evidence="3">Helix-turn-helix domain protein</fullName>
    </submittedName>
</protein>
<reference evidence="3 4" key="1">
    <citation type="submission" date="2019-02" db="EMBL/GenBank/DDBJ databases">
        <title>Deep-cultivation of Planctomycetes and their phenomic and genomic characterization uncovers novel biology.</title>
        <authorList>
            <person name="Wiegand S."/>
            <person name="Jogler M."/>
            <person name="Boedeker C."/>
            <person name="Pinto D."/>
            <person name="Vollmers J."/>
            <person name="Rivas-Marin E."/>
            <person name="Kohn T."/>
            <person name="Peeters S.H."/>
            <person name="Heuer A."/>
            <person name="Rast P."/>
            <person name="Oberbeckmann S."/>
            <person name="Bunk B."/>
            <person name="Jeske O."/>
            <person name="Meyerdierks A."/>
            <person name="Storesund J.E."/>
            <person name="Kallscheuer N."/>
            <person name="Luecker S."/>
            <person name="Lage O.M."/>
            <person name="Pohl T."/>
            <person name="Merkel B.J."/>
            <person name="Hornburger P."/>
            <person name="Mueller R.-W."/>
            <person name="Bruemmer F."/>
            <person name="Labrenz M."/>
            <person name="Spormann A.M."/>
            <person name="Op den Camp H."/>
            <person name="Overmann J."/>
            <person name="Amann R."/>
            <person name="Jetten M.S.M."/>
            <person name="Mascher T."/>
            <person name="Medema M.H."/>
            <person name="Devos D.P."/>
            <person name="Kaster A.-K."/>
            <person name="Ovreas L."/>
            <person name="Rohde M."/>
            <person name="Galperin M.Y."/>
            <person name="Jogler C."/>
        </authorList>
    </citation>
    <scope>NUCLEOTIDE SEQUENCE [LARGE SCALE GENOMIC DNA]</scope>
    <source>
        <strain evidence="3 4">Mal48</strain>
    </source>
</reference>
<evidence type="ECO:0000256" key="1">
    <source>
        <dbReference type="ARBA" id="ARBA00007227"/>
    </source>
</evidence>
<name>A0A517QK84_9PLAN</name>
<dbReference type="Pfam" id="PF06114">
    <property type="entry name" value="Peptidase_M78"/>
    <property type="match status" value="1"/>
</dbReference>
<gene>
    <name evidence="3" type="ORF">Mal48_12430</name>
</gene>
<comment type="similarity">
    <text evidence="1">Belongs to the short-chain fatty acyl-CoA assimilation regulator (ScfR) family.</text>
</comment>
<proteinExistence type="inferred from homology"/>
<dbReference type="PANTHER" id="PTHR43236:SF2">
    <property type="entry name" value="BLL0069 PROTEIN"/>
    <property type="match status" value="1"/>
</dbReference>
<dbReference type="PROSITE" id="PS50943">
    <property type="entry name" value="HTH_CROC1"/>
    <property type="match status" value="1"/>
</dbReference>
<dbReference type="SMART" id="SM00530">
    <property type="entry name" value="HTH_XRE"/>
    <property type="match status" value="1"/>
</dbReference>
<evidence type="ECO:0000259" key="2">
    <source>
        <dbReference type="PROSITE" id="PS50943"/>
    </source>
</evidence>
<organism evidence="3 4">
    <name type="scientific">Thalassoglobus polymorphus</name>
    <dbReference type="NCBI Taxonomy" id="2527994"/>
    <lineage>
        <taxon>Bacteria</taxon>
        <taxon>Pseudomonadati</taxon>
        <taxon>Planctomycetota</taxon>
        <taxon>Planctomycetia</taxon>
        <taxon>Planctomycetales</taxon>
        <taxon>Planctomycetaceae</taxon>
        <taxon>Thalassoglobus</taxon>
    </lineage>
</organism>
<dbReference type="Gene3D" id="1.10.260.40">
    <property type="entry name" value="lambda repressor-like DNA-binding domains"/>
    <property type="match status" value="1"/>
</dbReference>
<evidence type="ECO:0000313" key="4">
    <source>
        <dbReference type="Proteomes" id="UP000315724"/>
    </source>
</evidence>
<dbReference type="InterPro" id="IPR001387">
    <property type="entry name" value="Cro/C1-type_HTH"/>
</dbReference>
<dbReference type="InterPro" id="IPR052345">
    <property type="entry name" value="Rad_response_metalloprotease"/>
</dbReference>
<sequence>MKSAFGEGAMTQLAVSLDKSLLSTLDSITQVVHHFWMALPPHEIGKRIRAIREQVSMNVSTVADALSITEATVLALEDGQLDPIPGDYILIVSKLLETDFRYFISTDLDETENRTRQVFRSLEAPNANDAFAIRRFVSLCVSERDLETLLSIDRRTLPPQYPKQVDSSRLHKEQGPIAARQERDRLGLGTLPIKNIFQHVRSQGIRLFRHRLEDANLSGVTVVHPNAGVCMLINYDEDLYRQFFSAAHEYAHVLFDRSELNDSGCVLSYKYSNEELLELRANRFAAEFLLPVQALSKYSRPRGIEGLVKLIERIARDYHVNTAVVAQQVRQANWITQRTLDSFFQNLPVVIKRSQKTDPEIPANLTDAQSRRWTAAIEKGVTSYYMELLRRARTEEQITFGRFSEMLGLSVESAHDFVREAGIAL</sequence>
<dbReference type="CDD" id="cd00093">
    <property type="entry name" value="HTH_XRE"/>
    <property type="match status" value="1"/>
</dbReference>
<dbReference type="InterPro" id="IPR010359">
    <property type="entry name" value="IrrE_HExxH"/>
</dbReference>
<dbReference type="RefSeq" id="WP_145196988.1">
    <property type="nucleotide sequence ID" value="NZ_CP036267.1"/>
</dbReference>